<dbReference type="EMBL" id="AVBH01000011">
    <property type="protein sequence ID" value="KGO99554.1"/>
    <property type="molecule type" value="Genomic_DNA"/>
</dbReference>
<evidence type="ECO:0000313" key="5">
    <source>
        <dbReference type="Proteomes" id="UP000030003"/>
    </source>
</evidence>
<dbReference type="PANTHER" id="PTHR43877">
    <property type="entry name" value="AMINOALKYLPHOSPHONATE N-ACETYLTRANSFERASE-RELATED-RELATED"/>
    <property type="match status" value="1"/>
</dbReference>
<dbReference type="InterPro" id="IPR016181">
    <property type="entry name" value="Acyl_CoA_acyltransferase"/>
</dbReference>
<dbReference type="InterPro" id="IPR057691">
    <property type="entry name" value="DUF7931"/>
</dbReference>
<protein>
    <submittedName>
        <fullName evidence="4">GCN5 family acetyltransferase</fullName>
    </submittedName>
</protein>
<dbReference type="PANTHER" id="PTHR43877:SF1">
    <property type="entry name" value="ACETYLTRANSFERASE"/>
    <property type="match status" value="1"/>
</dbReference>
<proteinExistence type="predicted"/>
<name>A0A0A0MAU0_9GAMM</name>
<dbReference type="Pfam" id="PF13673">
    <property type="entry name" value="Acetyltransf_10"/>
    <property type="match status" value="1"/>
</dbReference>
<dbReference type="STRING" id="1385515.GCA_000423325_00194"/>
<dbReference type="Pfam" id="PF25559">
    <property type="entry name" value="DUF7931"/>
    <property type="match status" value="1"/>
</dbReference>
<dbReference type="AlphaFoldDB" id="A0A0A0MAU0"/>
<gene>
    <name evidence="4" type="ORF">N791_04250</name>
</gene>
<keyword evidence="5" id="KW-1185">Reference proteome</keyword>
<evidence type="ECO:0000256" key="2">
    <source>
        <dbReference type="ARBA" id="ARBA00023315"/>
    </source>
</evidence>
<evidence type="ECO:0000256" key="1">
    <source>
        <dbReference type="ARBA" id="ARBA00022679"/>
    </source>
</evidence>
<evidence type="ECO:0000259" key="3">
    <source>
        <dbReference type="PROSITE" id="PS51186"/>
    </source>
</evidence>
<dbReference type="CDD" id="cd04301">
    <property type="entry name" value="NAT_SF"/>
    <property type="match status" value="1"/>
</dbReference>
<keyword evidence="1 4" id="KW-0808">Transferase</keyword>
<dbReference type="RefSeq" id="WP_027068771.1">
    <property type="nucleotide sequence ID" value="NZ_AUHT01000004.1"/>
</dbReference>
<dbReference type="InterPro" id="IPR000182">
    <property type="entry name" value="GNAT_dom"/>
</dbReference>
<dbReference type="SUPFAM" id="SSF55729">
    <property type="entry name" value="Acyl-CoA N-acyltransferases (Nat)"/>
    <property type="match status" value="1"/>
</dbReference>
<organism evidence="4 5">
    <name type="scientific">Lysobacter defluvii IMMIB APB-9 = DSM 18482</name>
    <dbReference type="NCBI Taxonomy" id="1385515"/>
    <lineage>
        <taxon>Bacteria</taxon>
        <taxon>Pseudomonadati</taxon>
        <taxon>Pseudomonadota</taxon>
        <taxon>Gammaproteobacteria</taxon>
        <taxon>Lysobacterales</taxon>
        <taxon>Lysobacteraceae</taxon>
        <taxon>Novilysobacter</taxon>
    </lineage>
</organism>
<dbReference type="InterPro" id="IPR050832">
    <property type="entry name" value="Bact_Acetyltransf"/>
</dbReference>
<feature type="domain" description="N-acetyltransferase" evidence="3">
    <location>
        <begin position="8"/>
        <end position="144"/>
    </location>
</feature>
<dbReference type="Gene3D" id="3.40.630.30">
    <property type="match status" value="1"/>
</dbReference>
<dbReference type="Proteomes" id="UP000030003">
    <property type="component" value="Unassembled WGS sequence"/>
</dbReference>
<sequence length="300" mass="32975">MADAGFRIEHVDYEAAAPLLRRVREPVFVQEQKVPLELEWDDLDPASQHVLALDGAGNPIGTGRLTPKHSIGRMAVLPQWRGRGVGEAILAALVDRARESGWPDVTLAAQVHAIGFYARAGFLPEGDHFDDAGIDHLLMRRNLRAPGTIGDRRALVAATLGVVAGARRALVVYSRDLDPGVFDRPEVVEAVRRLAIRRGSIRILLQEPLAARQALSPLIELGQRLPTAISFRAVEEQVDRAYPSAFVASDTGGWLFRPLGNRPEGETSPDRPARARQLTAVFDPFWERARPCSEFRALGI</sequence>
<dbReference type="PROSITE" id="PS51186">
    <property type="entry name" value="GNAT"/>
    <property type="match status" value="1"/>
</dbReference>
<keyword evidence="2" id="KW-0012">Acyltransferase</keyword>
<dbReference type="OrthoDB" id="9796171at2"/>
<comment type="caution">
    <text evidence="4">The sequence shown here is derived from an EMBL/GenBank/DDBJ whole genome shotgun (WGS) entry which is preliminary data.</text>
</comment>
<dbReference type="GO" id="GO:0016747">
    <property type="term" value="F:acyltransferase activity, transferring groups other than amino-acyl groups"/>
    <property type="evidence" value="ECO:0007669"/>
    <property type="project" value="InterPro"/>
</dbReference>
<accession>A0A0A0MAU0</accession>
<evidence type="ECO:0000313" key="4">
    <source>
        <dbReference type="EMBL" id="KGO99554.1"/>
    </source>
</evidence>
<reference evidence="4 5" key="1">
    <citation type="submission" date="2013-08" db="EMBL/GenBank/DDBJ databases">
        <title>Genomic analysis of Lysobacter defluvii.</title>
        <authorList>
            <person name="Wang Q."/>
            <person name="Wang G."/>
        </authorList>
    </citation>
    <scope>NUCLEOTIDE SEQUENCE [LARGE SCALE GENOMIC DNA]</scope>
    <source>
        <strain evidence="4 5">IMMIB APB-9</strain>
    </source>
</reference>
<dbReference type="eggNOG" id="COG2153">
    <property type="taxonomic scope" value="Bacteria"/>
</dbReference>